<dbReference type="RefSeq" id="WP_139206422.1">
    <property type="nucleotide sequence ID" value="NZ_FOHO01000001.1"/>
</dbReference>
<protein>
    <submittedName>
        <fullName evidence="1">Uncharacterized protein</fullName>
    </submittedName>
</protein>
<gene>
    <name evidence="1" type="ORF">SAMN04489858_10189</name>
</gene>
<keyword evidence="2" id="KW-1185">Reference proteome</keyword>
<reference evidence="1 2" key="1">
    <citation type="submission" date="2016-10" db="EMBL/GenBank/DDBJ databases">
        <authorList>
            <person name="de Groot N.N."/>
        </authorList>
    </citation>
    <scope>NUCLEOTIDE SEQUENCE [LARGE SCALE GENOMIC DNA]</scope>
    <source>
        <strain evidence="1 2">DSM 17862</strain>
    </source>
</reference>
<evidence type="ECO:0000313" key="2">
    <source>
        <dbReference type="Proteomes" id="UP000199180"/>
    </source>
</evidence>
<dbReference type="EMBL" id="FOHO01000001">
    <property type="protein sequence ID" value="SES65653.1"/>
    <property type="molecule type" value="Genomic_DNA"/>
</dbReference>
<organism evidence="1 2">
    <name type="scientific">Paracoccus homiensis</name>
    <dbReference type="NCBI Taxonomy" id="364199"/>
    <lineage>
        <taxon>Bacteria</taxon>
        <taxon>Pseudomonadati</taxon>
        <taxon>Pseudomonadota</taxon>
        <taxon>Alphaproteobacteria</taxon>
        <taxon>Rhodobacterales</taxon>
        <taxon>Paracoccaceae</taxon>
        <taxon>Paracoccus</taxon>
    </lineage>
</organism>
<evidence type="ECO:0000313" key="1">
    <source>
        <dbReference type="EMBL" id="SES65653.1"/>
    </source>
</evidence>
<proteinExistence type="predicted"/>
<accession>A0A1H9Y9W6</accession>
<dbReference type="Proteomes" id="UP000199180">
    <property type="component" value="Unassembled WGS sequence"/>
</dbReference>
<sequence length="451" mass="51554">MKLALDTLAWTAPRTGHNWTCPDTANAVEWFRSLAEEKHLESRLDACRTIYEQNRETVETGLSTYLFDPRDAVAWYILQAETYATDRRFWTPDEAARTVPYIRRIGQLRDRLAGVDGVEERVARFVNGDASQPEGPIYELLVAGAWADRGYSVRFVPEQRGGPRTPDLEVNKGRSSWAVEAKRMMPSAYGKREIEKGRELAAHLHDMSEASGHSVVVDVIYNKELAEYPHDFLASCVQEFLPVREPRIIDHKDAHIVVRQVAWPICHQVLSTDVVFIGSTRMMELVGGAHDHDWSHSLRARCRRAQKRPSYADHIYHASLVNWICSSPVARSARAKHFKKKLIDAERQLPQDRPGVIHVGMESSGHYDSDLRRHYINGREAAGLLEGRSRLRWVYGNYFKTEVTTRSNESLAMEETMAPYKVGQHRTRDPLQSRLLLCDDEGTTRSGAYWD</sequence>
<name>A0A1H9Y9W6_9RHOB</name>
<dbReference type="OrthoDB" id="7462971at2"/>
<dbReference type="AlphaFoldDB" id="A0A1H9Y9W6"/>